<sequence>MLGLMVTGSTGCSSGDGASPATHLGAKTGSLVTGPDLVITHMVVPPSFRATNYPYAQAPKAKVTVCNQGTDYSDSTEVRLYVSMDDVLTPGGPSAPPVPVTDQAQAGNAWVPHLYPTQCATVSTDIWPNLPPDANGLQGAYYFGAIVDEYENVSETREDNNTFIHGLVGIGDKPDLVITDMNVPPSLNTGWPPPSQPVTGTVTVCNQGTQDSSSTQVRLYLSMDDALTAMGPNPPMDQSPLGFVPVPSLFAGRCMTVSTQLTPQLPPDAQGNHGAYYVGAIVDEDANVQELREDNNAFIEGLVGVGTRPDLVITHMVVPPSLRGNSGYPSSQQPKASVTVCNQGTQPSTSTQVQLYLSMDDVLTAMGPNPPPHPPMDQSPLGFVSVPSLYPGRCATVSTPLAFTLPPLAQGLEGAYYVGGIVDEQDNELELREDNNAFIHGLVGFGLQADLVITHMEVPPSLRTSSYPSSQSPKAKVTVCNQGTDYSDSTEVRLYISMDDKLTAMGPSMPPYPVTDQTQAGNAWVPHLYPTQCVTVSTDIWPNRPPDAQGNEGAYFIGAIVDEYENVQELREDNNAFIHGLVGIGDRPDLVITDMSVPPSLYTGWPSPPQPATGTVTVCNQGTQDSSSTQVRLYLSMDDALTAMGPNSPPYAPMRQSPLGFVSVPNLMAGACTTVPASLHPQLPPDAYNVEGAYYVGAIVDEDAYVQELREDNNSFIKGLVGVGNKADLVVTALTGPSFVRMGTSFSATVTVCNQGTQASDPSSVYLYTSLGTVLTPDSVQPAPDQFLLGVANLNSLNPNSCSTQPLTVSATLPPSAMGLAGAYHLGAYADASESVVELREDNNTRVTGLIVTP</sequence>
<reference evidence="3 4" key="1">
    <citation type="submission" date="2016-10" db="EMBL/GenBank/DDBJ databases">
        <authorList>
            <person name="Varghese N."/>
            <person name="Submissions S."/>
        </authorList>
    </citation>
    <scope>NUCLEOTIDE SEQUENCE [LARGE SCALE GENOMIC DNA]</scope>
    <source>
        <strain evidence="3 4">DSM 16525</strain>
    </source>
</reference>
<proteinExistence type="predicted"/>
<feature type="domain" description="CARDB" evidence="2">
    <location>
        <begin position="449"/>
        <end position="577"/>
    </location>
</feature>
<feature type="domain" description="CARDB" evidence="2">
    <location>
        <begin position="35"/>
        <end position="163"/>
    </location>
</feature>
<feature type="domain" description="CARDB" evidence="2">
    <location>
        <begin position="588"/>
        <end position="716"/>
    </location>
</feature>
<evidence type="ECO:0000313" key="4">
    <source>
        <dbReference type="Proteomes" id="UP000183760"/>
    </source>
</evidence>
<evidence type="ECO:0000256" key="1">
    <source>
        <dbReference type="SAM" id="MobiDB-lite"/>
    </source>
</evidence>
<gene>
    <name evidence="3" type="ORF">SAMN05443572_10227</name>
</gene>
<evidence type="ECO:0000313" key="3">
    <source>
        <dbReference type="EMBL" id="SET36661.1"/>
    </source>
</evidence>
<dbReference type="Pfam" id="PF07705">
    <property type="entry name" value="CARDB"/>
    <property type="match status" value="6"/>
</dbReference>
<name>A0ABY1BZC5_MYXFU</name>
<comment type="caution">
    <text evidence="3">The sequence shown here is derived from an EMBL/GenBank/DDBJ whole genome shotgun (WGS) entry which is preliminary data.</text>
</comment>
<keyword evidence="4" id="KW-1185">Reference proteome</keyword>
<dbReference type="InterPro" id="IPR011635">
    <property type="entry name" value="CARDB"/>
</dbReference>
<protein>
    <submittedName>
        <fullName evidence="3">CARDB protein</fullName>
    </submittedName>
</protein>
<feature type="domain" description="CARDB" evidence="2">
    <location>
        <begin position="173"/>
        <end position="298"/>
    </location>
</feature>
<dbReference type="Proteomes" id="UP000183760">
    <property type="component" value="Unassembled WGS sequence"/>
</dbReference>
<accession>A0ABY1BZC5</accession>
<organism evidence="3 4">
    <name type="scientific">Myxococcus fulvus</name>
    <dbReference type="NCBI Taxonomy" id="33"/>
    <lineage>
        <taxon>Bacteria</taxon>
        <taxon>Pseudomonadati</taxon>
        <taxon>Myxococcota</taxon>
        <taxon>Myxococcia</taxon>
        <taxon>Myxococcales</taxon>
        <taxon>Cystobacterineae</taxon>
        <taxon>Myxococcaceae</taxon>
        <taxon>Myxococcus</taxon>
    </lineage>
</organism>
<dbReference type="Gene3D" id="2.60.40.10">
    <property type="entry name" value="Immunoglobulins"/>
    <property type="match status" value="6"/>
</dbReference>
<dbReference type="InterPro" id="IPR013783">
    <property type="entry name" value="Ig-like_fold"/>
</dbReference>
<evidence type="ECO:0000259" key="2">
    <source>
        <dbReference type="Pfam" id="PF07705"/>
    </source>
</evidence>
<feature type="domain" description="CARDB" evidence="2">
    <location>
        <begin position="727"/>
        <end position="846"/>
    </location>
</feature>
<feature type="domain" description="CARDB" evidence="2">
    <location>
        <begin position="309"/>
        <end position="438"/>
    </location>
</feature>
<feature type="region of interest" description="Disordered" evidence="1">
    <location>
        <begin position="1"/>
        <end position="20"/>
    </location>
</feature>
<dbReference type="EMBL" id="FOIB01000002">
    <property type="protein sequence ID" value="SET36661.1"/>
    <property type="molecule type" value="Genomic_DNA"/>
</dbReference>